<proteinExistence type="inferred from homology"/>
<keyword evidence="3" id="KW-0689">Ribosomal protein</keyword>
<dbReference type="PANTHER" id="PTHR10746">
    <property type="entry name" value="50S RIBOSOMAL PROTEIN L4"/>
    <property type="match status" value="1"/>
</dbReference>
<feature type="region of interest" description="Disordered" evidence="6">
    <location>
        <begin position="67"/>
        <end position="117"/>
    </location>
</feature>
<dbReference type="GO" id="GO:0005840">
    <property type="term" value="C:ribosome"/>
    <property type="evidence" value="ECO:0007669"/>
    <property type="project" value="UniProtKB-KW"/>
</dbReference>
<evidence type="ECO:0000256" key="5">
    <source>
        <dbReference type="ARBA" id="ARBA00040565"/>
    </source>
</evidence>
<organism evidence="7">
    <name type="scientific">Compsopogon caeruleus</name>
    <dbReference type="NCBI Taxonomy" id="31354"/>
    <lineage>
        <taxon>Eukaryota</taxon>
        <taxon>Rhodophyta</taxon>
        <taxon>Compsopogonophyceae</taxon>
        <taxon>Compsopogonales</taxon>
        <taxon>Compsopogonaceae</taxon>
        <taxon>Compsopogon</taxon>
    </lineage>
</organism>
<accession>A0A7S1XEM5</accession>
<dbReference type="Gene3D" id="3.40.1370.10">
    <property type="match status" value="1"/>
</dbReference>
<comment type="function">
    <text evidence="1">Probably binds the 23S rRNA.</text>
</comment>
<gene>
    <name evidence="7" type="ORF">CCAE0312_LOCUS6655</name>
</gene>
<dbReference type="AlphaFoldDB" id="A0A7S1XEM5"/>
<dbReference type="GO" id="GO:0003735">
    <property type="term" value="F:structural constituent of ribosome"/>
    <property type="evidence" value="ECO:0007669"/>
    <property type="project" value="InterPro"/>
</dbReference>
<dbReference type="GO" id="GO:1990904">
    <property type="term" value="C:ribonucleoprotein complex"/>
    <property type="evidence" value="ECO:0007669"/>
    <property type="project" value="UniProtKB-KW"/>
</dbReference>
<evidence type="ECO:0000256" key="6">
    <source>
        <dbReference type="SAM" id="MobiDB-lite"/>
    </source>
</evidence>
<protein>
    <recommendedName>
        <fullName evidence="5">Large ribosomal subunit protein uL4m</fullName>
    </recommendedName>
</protein>
<dbReference type="NCBIfam" id="TIGR03953">
    <property type="entry name" value="rplD_bact"/>
    <property type="match status" value="1"/>
</dbReference>
<dbReference type="HAMAP" id="MF_01328_B">
    <property type="entry name" value="Ribosomal_uL4_B"/>
    <property type="match status" value="1"/>
</dbReference>
<comment type="similarity">
    <text evidence="2">Belongs to the universal ribosomal protein uL4 family.</text>
</comment>
<reference evidence="7" key="1">
    <citation type="submission" date="2021-01" db="EMBL/GenBank/DDBJ databases">
        <authorList>
            <person name="Corre E."/>
            <person name="Pelletier E."/>
            <person name="Niang G."/>
            <person name="Scheremetjew M."/>
            <person name="Finn R."/>
            <person name="Kale V."/>
            <person name="Holt S."/>
            <person name="Cochrane G."/>
            <person name="Meng A."/>
            <person name="Brown T."/>
            <person name="Cohen L."/>
        </authorList>
    </citation>
    <scope>NUCLEOTIDE SEQUENCE</scope>
    <source>
        <strain evidence="7">SAG 36.94</strain>
    </source>
</reference>
<name>A0A7S1XEM5_9RHOD</name>
<evidence type="ECO:0000256" key="1">
    <source>
        <dbReference type="ARBA" id="ARBA00004083"/>
    </source>
</evidence>
<dbReference type="InterPro" id="IPR023574">
    <property type="entry name" value="Ribosomal_uL4_dom_sf"/>
</dbReference>
<dbReference type="Pfam" id="PF00573">
    <property type="entry name" value="Ribosomal_L4"/>
    <property type="match status" value="1"/>
</dbReference>
<keyword evidence="4" id="KW-0687">Ribonucleoprotein</keyword>
<dbReference type="SUPFAM" id="SSF52166">
    <property type="entry name" value="Ribosomal protein L4"/>
    <property type="match status" value="1"/>
</dbReference>
<dbReference type="EMBL" id="HBGH01011981">
    <property type="protein sequence ID" value="CAD9234566.1"/>
    <property type="molecule type" value="Transcribed_RNA"/>
</dbReference>
<dbReference type="PANTHER" id="PTHR10746:SF6">
    <property type="entry name" value="LARGE RIBOSOMAL SUBUNIT PROTEIN UL4M"/>
    <property type="match status" value="1"/>
</dbReference>
<dbReference type="InterPro" id="IPR013005">
    <property type="entry name" value="Ribosomal_uL4-like"/>
</dbReference>
<evidence type="ECO:0000313" key="7">
    <source>
        <dbReference type="EMBL" id="CAD9234566.1"/>
    </source>
</evidence>
<evidence type="ECO:0000256" key="4">
    <source>
        <dbReference type="ARBA" id="ARBA00023274"/>
    </source>
</evidence>
<evidence type="ECO:0000256" key="3">
    <source>
        <dbReference type="ARBA" id="ARBA00022980"/>
    </source>
</evidence>
<sequence length="235" mass="26203">MAAGGVSTWFARGCGTREGLIYQALDRFVPVGLVSLSERVFHAPVRPDLVHQVVTWQLSRRRQGTHKVKNRVEVSGGGKKPWPQKGQGRARASSIRAPQFRGGGVVHGPTPRSYDYPLPNNVKRNALRAMLSAKFSEGHLWLAQSGEIQLPKTKVVDRAVRGLGWRSVLIVDHEPSGPGRVTETLARASFNLRHVLVMNVEGINVYDMLRFEELLITQSALESLESRFERYTSLD</sequence>
<dbReference type="GO" id="GO:0006412">
    <property type="term" value="P:translation"/>
    <property type="evidence" value="ECO:0007669"/>
    <property type="project" value="InterPro"/>
</dbReference>
<evidence type="ECO:0000256" key="2">
    <source>
        <dbReference type="ARBA" id="ARBA00010528"/>
    </source>
</evidence>
<dbReference type="InterPro" id="IPR002136">
    <property type="entry name" value="Ribosomal_uL4"/>
</dbReference>